<reference evidence="3" key="1">
    <citation type="submission" date="2020-08" db="EMBL/GenBank/DDBJ databases">
        <title>Genome public.</title>
        <authorList>
            <person name="Liu C."/>
            <person name="Sun Q."/>
        </authorList>
    </citation>
    <scope>NUCLEOTIDE SEQUENCE</scope>
    <source>
        <strain evidence="3">NSJ-31</strain>
    </source>
</reference>
<organism evidence="3 4">
    <name type="scientific">Ligaoa zhengdingensis</name>
    <dbReference type="NCBI Taxonomy" id="2763658"/>
    <lineage>
        <taxon>Bacteria</taxon>
        <taxon>Bacillati</taxon>
        <taxon>Bacillota</taxon>
        <taxon>Clostridia</taxon>
        <taxon>Eubacteriales</taxon>
        <taxon>Oscillospiraceae</taxon>
        <taxon>Ligaoa</taxon>
    </lineage>
</organism>
<evidence type="ECO:0000259" key="2">
    <source>
        <dbReference type="Pfam" id="PF04909"/>
    </source>
</evidence>
<evidence type="ECO:0000313" key="3">
    <source>
        <dbReference type="EMBL" id="MBC8546440.1"/>
    </source>
</evidence>
<keyword evidence="1" id="KW-0456">Lyase</keyword>
<keyword evidence="4" id="KW-1185">Reference proteome</keyword>
<protein>
    <submittedName>
        <fullName evidence="3">Amidohydrolase family protein</fullName>
    </submittedName>
</protein>
<dbReference type="GO" id="GO:0016831">
    <property type="term" value="F:carboxy-lyase activity"/>
    <property type="evidence" value="ECO:0007669"/>
    <property type="project" value="InterPro"/>
</dbReference>
<dbReference type="InterPro" id="IPR032465">
    <property type="entry name" value="ACMSD"/>
</dbReference>
<dbReference type="InterPro" id="IPR032466">
    <property type="entry name" value="Metal_Hydrolase"/>
</dbReference>
<dbReference type="InterPro" id="IPR006680">
    <property type="entry name" value="Amidohydro-rel"/>
</dbReference>
<evidence type="ECO:0000313" key="4">
    <source>
        <dbReference type="Proteomes" id="UP000653127"/>
    </source>
</evidence>
<dbReference type="Pfam" id="PF04909">
    <property type="entry name" value="Amidohydro_2"/>
    <property type="match status" value="1"/>
</dbReference>
<dbReference type="GO" id="GO:0016787">
    <property type="term" value="F:hydrolase activity"/>
    <property type="evidence" value="ECO:0007669"/>
    <property type="project" value="InterPro"/>
</dbReference>
<dbReference type="AlphaFoldDB" id="A0A926I4I4"/>
<dbReference type="EMBL" id="JACRST010000005">
    <property type="protein sequence ID" value="MBC8546440.1"/>
    <property type="molecule type" value="Genomic_DNA"/>
</dbReference>
<dbReference type="PANTHER" id="PTHR21240:SF28">
    <property type="entry name" value="ISO-OROTATE DECARBOXYLASE (EUROFUNG)"/>
    <property type="match status" value="1"/>
</dbReference>
<gene>
    <name evidence="3" type="ORF">H8711_05770</name>
</gene>
<evidence type="ECO:0000256" key="1">
    <source>
        <dbReference type="ARBA" id="ARBA00023239"/>
    </source>
</evidence>
<accession>A0A926I4I4</accession>
<name>A0A926I4I4_9FIRM</name>
<proteinExistence type="predicted"/>
<dbReference type="RefSeq" id="WP_249282518.1">
    <property type="nucleotide sequence ID" value="NZ_JACRST010000005.1"/>
</dbReference>
<dbReference type="GO" id="GO:0019748">
    <property type="term" value="P:secondary metabolic process"/>
    <property type="evidence" value="ECO:0007669"/>
    <property type="project" value="TreeGrafter"/>
</dbReference>
<sequence>MYSYFHKTPLDEDFFERHLAARLPERILDAHGHFDLPEHVASVPPEAIAGDWAMECGLLMSYEDYRAYTAALFPGVAVEPLALPWPIYQADTAANNDYIAGLIGRFGVRGLLTIRPEYPPEEIERRYLAGGFCGFKPYPYMASPIKSAEVGIFDFMTHEQFALADRLGAPVLMHLPRAGKLPDPHNLADVHEILARYPRLKLILAHFGRCYTRELFLEGLAGLEDVLDRLWFDCAAVVNPEVYALAFERIDYRRILFGTDFPIMLWHGKREWDARGYRNLCREEFSFRAHRSPEEEAGYTFVVYEQLRNLLDAIGDRPEVRRAVLYDNAAALYQRPGAAQ</sequence>
<dbReference type="Gene3D" id="3.20.20.140">
    <property type="entry name" value="Metal-dependent hydrolases"/>
    <property type="match status" value="1"/>
</dbReference>
<comment type="caution">
    <text evidence="3">The sequence shown here is derived from an EMBL/GenBank/DDBJ whole genome shotgun (WGS) entry which is preliminary data.</text>
</comment>
<dbReference type="SUPFAM" id="SSF51556">
    <property type="entry name" value="Metallo-dependent hydrolases"/>
    <property type="match status" value="1"/>
</dbReference>
<dbReference type="GO" id="GO:0005737">
    <property type="term" value="C:cytoplasm"/>
    <property type="evidence" value="ECO:0007669"/>
    <property type="project" value="TreeGrafter"/>
</dbReference>
<feature type="domain" description="Amidohydrolase-related" evidence="2">
    <location>
        <begin position="29"/>
        <end position="334"/>
    </location>
</feature>
<dbReference type="Proteomes" id="UP000653127">
    <property type="component" value="Unassembled WGS sequence"/>
</dbReference>
<dbReference type="PANTHER" id="PTHR21240">
    <property type="entry name" value="2-AMINO-3-CARBOXYLMUCONATE-6-SEMIALDEHYDE DECARBOXYLASE"/>
    <property type="match status" value="1"/>
</dbReference>